<keyword evidence="5 6" id="KW-0472">Membrane</keyword>
<feature type="transmembrane region" description="Helical" evidence="6">
    <location>
        <begin position="367"/>
        <end position="392"/>
    </location>
</feature>
<dbReference type="Pfam" id="PF13567">
    <property type="entry name" value="DUF4131"/>
    <property type="match status" value="1"/>
</dbReference>
<dbReference type="Proteomes" id="UP000290848">
    <property type="component" value="Unassembled WGS sequence"/>
</dbReference>
<keyword evidence="4 6" id="KW-1133">Transmembrane helix</keyword>
<accession>A0A4Q0MBA0</accession>
<feature type="domain" description="DUF4131" evidence="8">
    <location>
        <begin position="27"/>
        <end position="199"/>
    </location>
</feature>
<feature type="transmembrane region" description="Helical" evidence="6">
    <location>
        <begin position="300"/>
        <end position="331"/>
    </location>
</feature>
<feature type="transmembrane region" description="Helical" evidence="6">
    <location>
        <begin position="32"/>
        <end position="54"/>
    </location>
</feature>
<evidence type="ECO:0000256" key="5">
    <source>
        <dbReference type="ARBA" id="ARBA00023136"/>
    </source>
</evidence>
<dbReference type="PANTHER" id="PTHR30619:SF1">
    <property type="entry name" value="RECOMBINATION PROTEIN 2"/>
    <property type="match status" value="1"/>
</dbReference>
<dbReference type="InterPro" id="IPR004477">
    <property type="entry name" value="ComEC_N"/>
</dbReference>
<feature type="domain" description="ComEC/Rec2-related protein" evidence="7">
    <location>
        <begin position="242"/>
        <end position="508"/>
    </location>
</feature>
<feature type="transmembrane region" description="Helical" evidence="6">
    <location>
        <begin position="514"/>
        <end position="535"/>
    </location>
</feature>
<dbReference type="PANTHER" id="PTHR30619">
    <property type="entry name" value="DNA INTERNALIZATION/COMPETENCE PROTEIN COMEC/REC2"/>
    <property type="match status" value="1"/>
</dbReference>
<comment type="caution">
    <text evidence="9">The sequence shown here is derived from an EMBL/GenBank/DDBJ whole genome shotgun (WGS) entry which is preliminary data.</text>
</comment>
<feature type="transmembrane region" description="Helical" evidence="6">
    <location>
        <begin position="398"/>
        <end position="418"/>
    </location>
</feature>
<evidence type="ECO:0000313" key="9">
    <source>
        <dbReference type="EMBL" id="RXF70405.1"/>
    </source>
</evidence>
<feature type="transmembrane region" description="Helical" evidence="6">
    <location>
        <begin position="263"/>
        <end position="288"/>
    </location>
</feature>
<feature type="transmembrane region" description="Helical" evidence="6">
    <location>
        <begin position="489"/>
        <end position="508"/>
    </location>
</feature>
<evidence type="ECO:0000256" key="6">
    <source>
        <dbReference type="SAM" id="Phobius"/>
    </source>
</evidence>
<dbReference type="NCBIfam" id="TIGR00360">
    <property type="entry name" value="ComEC_N-term"/>
    <property type="match status" value="1"/>
</dbReference>
<dbReference type="GO" id="GO:0005886">
    <property type="term" value="C:plasma membrane"/>
    <property type="evidence" value="ECO:0007669"/>
    <property type="project" value="UniProtKB-SubCell"/>
</dbReference>
<evidence type="ECO:0000259" key="7">
    <source>
        <dbReference type="Pfam" id="PF03772"/>
    </source>
</evidence>
<dbReference type="EMBL" id="RXOC01000004">
    <property type="protein sequence ID" value="RXF70405.1"/>
    <property type="molecule type" value="Genomic_DNA"/>
</dbReference>
<dbReference type="Pfam" id="PF03772">
    <property type="entry name" value="Competence"/>
    <property type="match status" value="1"/>
</dbReference>
<evidence type="ECO:0000256" key="2">
    <source>
        <dbReference type="ARBA" id="ARBA00022475"/>
    </source>
</evidence>
<dbReference type="InterPro" id="IPR052159">
    <property type="entry name" value="Competence_DNA_uptake"/>
</dbReference>
<dbReference type="InterPro" id="IPR025405">
    <property type="entry name" value="DUF4131"/>
</dbReference>
<sequence>MLMDFKGGMIFIRILLPAIAGTWLGLSLPASGFIVAVFLTICLFLFITHVACHCWYRRLKLYLHRWLPGLIVQVLVMFVFGSIALGRNPLLRDDHFSKNKADVLIAEISSEPNLSNKIWRFEVSVRQGLREDCFVPLSGKMLITVYADTSGRNYGNGDYLLLPYDFSETQVSLNPFEFNYKQYLANKGIFHQAFFYSNRLKTLNISAKKSLGCLVLTLRQRMVWKFKQYINNEDAAAIGSTLILGYKASLSEEILNAYSRTGVMHVLSVSGMHVAMLLVMLTCILWFLRQRKGLRVLQSLLIILIIWFYSFLTGFSAAVCRAALMISFVIIGRAFNRDNNSTNSVAASAVILLAYNPCFLKDIGFQLSFLAVFGLIYLYPMVYKLVVIQNWIGDKLWSFTAISLSAQIFTFPLCMYYFNQFPLYFLISNLFIVLPVTLVMYAGIAFMLIPFEPLSKVLGWILEKTIVFINEGLFLIERFPYSAIHSQRFGFWYYASIYLIIALLIFSFQYKRKLFFYGSLLVVFLLTSVSSLQSLRQEQKKSIMFFSVRKNIAVGFFNGRKGDIVTGLNRNSKAFTYSVRPLIDARNLRINNCYPITAGFNNNCLFSDGHFYQFLGCRLLIWDRTFNYKCYKRKAVVQHLLLSGNPVIDIKSLRQYVQFDSLIIGGDNSDYRVRKWTREAGVLGIKYYVLKNAPAIELSL</sequence>
<evidence type="ECO:0000256" key="3">
    <source>
        <dbReference type="ARBA" id="ARBA00022692"/>
    </source>
</evidence>
<dbReference type="AlphaFoldDB" id="A0A4Q0MBA0"/>
<feature type="transmembrane region" description="Helical" evidence="6">
    <location>
        <begin position="430"/>
        <end position="451"/>
    </location>
</feature>
<feature type="transmembrane region" description="Helical" evidence="6">
    <location>
        <begin position="343"/>
        <end position="360"/>
    </location>
</feature>
<gene>
    <name evidence="9" type="ORF">EKH83_07060</name>
</gene>
<protein>
    <submittedName>
        <fullName evidence="9">ComEC family competence protein</fullName>
    </submittedName>
</protein>
<keyword evidence="2" id="KW-1003">Cell membrane</keyword>
<evidence type="ECO:0000256" key="4">
    <source>
        <dbReference type="ARBA" id="ARBA00022989"/>
    </source>
</evidence>
<name>A0A4Q0MBA0_9SPHI</name>
<evidence type="ECO:0000259" key="8">
    <source>
        <dbReference type="Pfam" id="PF13567"/>
    </source>
</evidence>
<evidence type="ECO:0000256" key="1">
    <source>
        <dbReference type="ARBA" id="ARBA00004651"/>
    </source>
</evidence>
<evidence type="ECO:0000313" key="10">
    <source>
        <dbReference type="Proteomes" id="UP000290848"/>
    </source>
</evidence>
<reference evidence="9 10" key="1">
    <citation type="submission" date="2018-12" db="EMBL/GenBank/DDBJ databases">
        <title>The Draft Genome Sequence of the Soil Bacterium Pedobacter tournemirensis R1.</title>
        <authorList>
            <person name="He J."/>
        </authorList>
    </citation>
    <scope>NUCLEOTIDE SEQUENCE [LARGE SCALE GENOMIC DNA]</scope>
    <source>
        <strain evidence="9 10">R1</strain>
    </source>
</reference>
<proteinExistence type="predicted"/>
<comment type="subcellular location">
    <subcellularLocation>
        <location evidence="1">Cell membrane</location>
        <topology evidence="1">Multi-pass membrane protein</topology>
    </subcellularLocation>
</comment>
<organism evidence="9 10">
    <name type="scientific">Arcticibacter tournemirensis</name>
    <dbReference type="NCBI Taxonomy" id="699437"/>
    <lineage>
        <taxon>Bacteria</taxon>
        <taxon>Pseudomonadati</taxon>
        <taxon>Bacteroidota</taxon>
        <taxon>Sphingobacteriia</taxon>
        <taxon>Sphingobacteriales</taxon>
        <taxon>Sphingobacteriaceae</taxon>
        <taxon>Arcticibacter</taxon>
    </lineage>
</organism>
<feature type="transmembrane region" description="Helical" evidence="6">
    <location>
        <begin position="66"/>
        <end position="85"/>
    </location>
</feature>
<keyword evidence="3 6" id="KW-0812">Transmembrane</keyword>
<feature type="transmembrane region" description="Helical" evidence="6">
    <location>
        <begin position="7"/>
        <end position="26"/>
    </location>
</feature>